<keyword evidence="2" id="KW-1185">Reference proteome</keyword>
<organism evidence="1 2">
    <name type="scientific">Chara braunii</name>
    <name type="common">Braun's stonewort</name>
    <dbReference type="NCBI Taxonomy" id="69332"/>
    <lineage>
        <taxon>Eukaryota</taxon>
        <taxon>Viridiplantae</taxon>
        <taxon>Streptophyta</taxon>
        <taxon>Charophyceae</taxon>
        <taxon>Charales</taxon>
        <taxon>Characeae</taxon>
        <taxon>Chara</taxon>
    </lineage>
</organism>
<dbReference type="EMBL" id="BFEA01000399">
    <property type="protein sequence ID" value="GBG82211.1"/>
    <property type="molecule type" value="Genomic_DNA"/>
</dbReference>
<proteinExistence type="predicted"/>
<sequence length="323" mass="36497">MLHRLADREDVLVEMVDGRSVEKWRALRWFGEKLRRRADLVYYTVRSKAWWLQVKRIVDIMRPIFQLLKRMDTEGTPPTNLVDYDDMIANCNGRKLMNVVLTKKDREDVIEKVCNRVLMMRQPIHAAAFVLDPQRTNERWLFDQNSPVMQNAMRFFLRLIGGECDMVESGCWKWEWGAVGSVLGDGRLELRTGLVRRKAGSLEAGEQQQGSEARLLLGEKAAEGGGLVDMVWQRVVGTKGDLREGAELEVCSRVEGGGLVVEAEHCGNYVWYRNMMRVALRAGFGGAEVAVVDAGEAADERNYPRGPVTEVEVGVGVAVESRL</sequence>
<dbReference type="Gramene" id="GBG82211">
    <property type="protein sequence ID" value="GBG82211"/>
    <property type="gene ID" value="CBR_g34493"/>
</dbReference>
<protein>
    <submittedName>
        <fullName evidence="1">Uncharacterized protein</fullName>
    </submittedName>
</protein>
<gene>
    <name evidence="1" type="ORF">CBR_g34493</name>
</gene>
<name>A0A388LIY3_CHABU</name>
<comment type="caution">
    <text evidence="1">The sequence shown here is derived from an EMBL/GenBank/DDBJ whole genome shotgun (WGS) entry which is preliminary data.</text>
</comment>
<reference evidence="1 2" key="1">
    <citation type="journal article" date="2018" name="Cell">
        <title>The Chara Genome: Secondary Complexity and Implications for Plant Terrestrialization.</title>
        <authorList>
            <person name="Nishiyama T."/>
            <person name="Sakayama H."/>
            <person name="Vries J.D."/>
            <person name="Buschmann H."/>
            <person name="Saint-Marcoux D."/>
            <person name="Ullrich K.K."/>
            <person name="Haas F.B."/>
            <person name="Vanderstraeten L."/>
            <person name="Becker D."/>
            <person name="Lang D."/>
            <person name="Vosolsobe S."/>
            <person name="Rombauts S."/>
            <person name="Wilhelmsson P.K.I."/>
            <person name="Janitza P."/>
            <person name="Kern R."/>
            <person name="Heyl A."/>
            <person name="Rumpler F."/>
            <person name="Villalobos L.I.A.C."/>
            <person name="Clay J.M."/>
            <person name="Skokan R."/>
            <person name="Toyoda A."/>
            <person name="Suzuki Y."/>
            <person name="Kagoshima H."/>
            <person name="Schijlen E."/>
            <person name="Tajeshwar N."/>
            <person name="Catarino B."/>
            <person name="Hetherington A.J."/>
            <person name="Saltykova A."/>
            <person name="Bonnot C."/>
            <person name="Breuninger H."/>
            <person name="Symeonidi A."/>
            <person name="Radhakrishnan G.V."/>
            <person name="Van Nieuwerburgh F."/>
            <person name="Deforce D."/>
            <person name="Chang C."/>
            <person name="Karol K.G."/>
            <person name="Hedrich R."/>
            <person name="Ulvskov P."/>
            <person name="Glockner G."/>
            <person name="Delwiche C.F."/>
            <person name="Petrasek J."/>
            <person name="Van de Peer Y."/>
            <person name="Friml J."/>
            <person name="Beilby M."/>
            <person name="Dolan L."/>
            <person name="Kohara Y."/>
            <person name="Sugano S."/>
            <person name="Fujiyama A."/>
            <person name="Delaux P.-M."/>
            <person name="Quint M."/>
            <person name="TheiBen G."/>
            <person name="Hagemann M."/>
            <person name="Harholt J."/>
            <person name="Dunand C."/>
            <person name="Zachgo S."/>
            <person name="Langdale J."/>
            <person name="Maumus F."/>
            <person name="Straeten D.V.D."/>
            <person name="Gould S.B."/>
            <person name="Rensing S.A."/>
        </authorList>
    </citation>
    <scope>NUCLEOTIDE SEQUENCE [LARGE SCALE GENOMIC DNA]</scope>
    <source>
        <strain evidence="1 2">S276</strain>
    </source>
</reference>
<dbReference type="AlphaFoldDB" id="A0A388LIY3"/>
<dbReference type="Proteomes" id="UP000265515">
    <property type="component" value="Unassembled WGS sequence"/>
</dbReference>
<evidence type="ECO:0000313" key="1">
    <source>
        <dbReference type="EMBL" id="GBG82211.1"/>
    </source>
</evidence>
<evidence type="ECO:0000313" key="2">
    <source>
        <dbReference type="Proteomes" id="UP000265515"/>
    </source>
</evidence>
<accession>A0A388LIY3</accession>